<comment type="subunit">
    <text evidence="4">Forms a ring-shaped head-to-tail homodimer around DNA which binds and tethers DNA polymerases and other proteins to the DNA. The DNA replisome complex has a single clamp-loading complex (3 tau and 1 each of delta, delta', psi and chi subunits) which binds 3 Pol III cores (1 core on the leading strand and 2 on the lagging strand) each with a beta sliding clamp dimer. Additional proteins in the replisome are other copies of gamma, psi and chi, Ssb, DNA helicase and RNA primase.</text>
</comment>
<dbReference type="PANTHER" id="PTHR30478">
    <property type="entry name" value="DNA POLYMERASE III SUBUNIT BETA"/>
    <property type="match status" value="1"/>
</dbReference>
<dbReference type="InterPro" id="IPR022637">
    <property type="entry name" value="DNA_polIII_beta_cen"/>
</dbReference>
<dbReference type="GO" id="GO:0005737">
    <property type="term" value="C:cytoplasm"/>
    <property type="evidence" value="ECO:0007669"/>
    <property type="project" value="UniProtKB-SubCell"/>
</dbReference>
<dbReference type="Proteomes" id="UP000028533">
    <property type="component" value="Unassembled WGS sequence"/>
</dbReference>
<dbReference type="Gene3D" id="3.10.150.10">
    <property type="entry name" value="DNA Polymerase III, subunit A, domain 2"/>
    <property type="match status" value="1"/>
</dbReference>
<dbReference type="AlphaFoldDB" id="A0A084EP68"/>
<dbReference type="GO" id="GO:0008408">
    <property type="term" value="F:3'-5' exonuclease activity"/>
    <property type="evidence" value="ECO:0007669"/>
    <property type="project" value="InterPro"/>
</dbReference>
<gene>
    <name evidence="15" type="primary">dnaN</name>
    <name evidence="15" type="ORF">MCAPa_3250</name>
</gene>
<evidence type="ECO:0000256" key="9">
    <source>
        <dbReference type="ARBA" id="ARBA00022932"/>
    </source>
</evidence>
<feature type="domain" description="DNA polymerase III beta sliding clamp N-terminal" evidence="12">
    <location>
        <begin position="1"/>
        <end position="123"/>
    </location>
</feature>
<evidence type="ECO:0000313" key="16">
    <source>
        <dbReference type="Proteomes" id="UP000028533"/>
    </source>
</evidence>
<evidence type="ECO:0000259" key="13">
    <source>
        <dbReference type="Pfam" id="PF02767"/>
    </source>
</evidence>
<dbReference type="NCBIfam" id="NF004184">
    <property type="entry name" value="PRK05643.3-2"/>
    <property type="match status" value="1"/>
</dbReference>
<evidence type="ECO:0000256" key="4">
    <source>
        <dbReference type="ARBA" id="ARBA00011400"/>
    </source>
</evidence>
<keyword evidence="10" id="KW-0238">DNA-binding</keyword>
<keyword evidence="5 11" id="KW-0963">Cytoplasm</keyword>
<dbReference type="Pfam" id="PF00712">
    <property type="entry name" value="DNA_pol3_beta"/>
    <property type="match status" value="1"/>
</dbReference>
<evidence type="ECO:0000259" key="12">
    <source>
        <dbReference type="Pfam" id="PF00712"/>
    </source>
</evidence>
<dbReference type="Pfam" id="PF02767">
    <property type="entry name" value="DNA_pol3_beta_2"/>
    <property type="match status" value="1"/>
</dbReference>
<keyword evidence="8 11" id="KW-0235">DNA replication</keyword>
<dbReference type="GO" id="GO:0006271">
    <property type="term" value="P:DNA strand elongation involved in DNA replication"/>
    <property type="evidence" value="ECO:0007669"/>
    <property type="project" value="TreeGrafter"/>
</dbReference>
<dbReference type="InterPro" id="IPR046938">
    <property type="entry name" value="DNA_clamp_sf"/>
</dbReference>
<comment type="caution">
    <text evidence="15">The sequence shown here is derived from an EMBL/GenBank/DDBJ whole genome shotgun (WGS) entry which is preliminary data.</text>
</comment>
<evidence type="ECO:0000256" key="6">
    <source>
        <dbReference type="ARBA" id="ARBA00022679"/>
    </source>
</evidence>
<proteinExistence type="inferred from homology"/>
<dbReference type="GO" id="GO:0009360">
    <property type="term" value="C:DNA polymerase III complex"/>
    <property type="evidence" value="ECO:0007669"/>
    <property type="project" value="InterPro"/>
</dbReference>
<comment type="function">
    <text evidence="1 11">Confers DNA tethering and processivity to DNA polymerases and other proteins. Acts as a clamp, forming a ring around DNA (a reaction catalyzed by the clamp-loading complex) which diffuses in an ATP-independent manner freely and bidirectionally along dsDNA. Initially characterized for its ability to contact the catalytic subunit of DNA polymerase III (Pol III), a complex, multichain enzyme responsible for most of the replicative synthesis in bacteria; Pol III exhibits 3'-5' exonuclease proofreading activity. The beta chain is required for initiation of replication as well as for processivity of DNA replication.</text>
</comment>
<evidence type="ECO:0000256" key="10">
    <source>
        <dbReference type="ARBA" id="ARBA00023125"/>
    </source>
</evidence>
<dbReference type="InterPro" id="IPR001001">
    <property type="entry name" value="DNA_polIII_beta"/>
</dbReference>
<dbReference type="Gene3D" id="3.70.10.10">
    <property type="match status" value="1"/>
</dbReference>
<keyword evidence="7 11" id="KW-0548">Nucleotidyltransferase</keyword>
<dbReference type="NCBIfam" id="TIGR00663">
    <property type="entry name" value="dnan"/>
    <property type="match status" value="1"/>
</dbReference>
<evidence type="ECO:0000256" key="11">
    <source>
        <dbReference type="PIRNR" id="PIRNR000804"/>
    </source>
</evidence>
<dbReference type="Pfam" id="PF02768">
    <property type="entry name" value="DNA_pol3_beta_3"/>
    <property type="match status" value="1"/>
</dbReference>
<evidence type="ECO:0000259" key="14">
    <source>
        <dbReference type="Pfam" id="PF02768"/>
    </source>
</evidence>
<dbReference type="GO" id="GO:0003887">
    <property type="term" value="F:DNA-directed DNA polymerase activity"/>
    <property type="evidence" value="ECO:0007669"/>
    <property type="project" value="UniProtKB-UniRule"/>
</dbReference>
<evidence type="ECO:0000313" key="15">
    <source>
        <dbReference type="EMBL" id="KEZ19760.1"/>
    </source>
</evidence>
<keyword evidence="6 11" id="KW-0808">Transferase</keyword>
<organism evidence="15 16">
    <name type="scientific">Mycoplasma capricolum subsp. capricolum 14232</name>
    <dbReference type="NCBI Taxonomy" id="1188238"/>
    <lineage>
        <taxon>Bacteria</taxon>
        <taxon>Bacillati</taxon>
        <taxon>Mycoplasmatota</taxon>
        <taxon>Mollicutes</taxon>
        <taxon>Mycoplasmataceae</taxon>
        <taxon>Mycoplasma</taxon>
    </lineage>
</organism>
<sequence>MNFSINRMVLLDNLSKAAKVIDYKNVNPSLSGIYLNVLNDQVNVIATSGILSFKSILNNQNSDLEVKQEGKVLLKPKYVLEMLRRLDDEFVVFSMVEDNELIIKTNNSDFSIGVLNSEDYPLIGFREKGIEFNLNPKEVKKTIYQVFVSMNENNKKLILTGLNLKLNNNQAIFSTTDSFRISQKILEIQSDNNEDIDITIPFKTALELPKLLDNAENLKIIIVEGYITFIIDNVIFQSNLIDGKFPNVQIAFPTKFETIITVKQKSILKVLSRFDLVADDGLPAIVNIKVNEDKIEFKSFISEVGKYEEDFDDFVIEGNKSLSISFNTRFLIDAIKTLSEDRIELKLINSTKPVVINNVYDEHLKQVILPTFLSN</sequence>
<evidence type="ECO:0000256" key="8">
    <source>
        <dbReference type="ARBA" id="ARBA00022705"/>
    </source>
</evidence>
<evidence type="ECO:0000256" key="2">
    <source>
        <dbReference type="ARBA" id="ARBA00004496"/>
    </source>
</evidence>
<comment type="subcellular location">
    <subcellularLocation>
        <location evidence="2 11">Cytoplasm</location>
    </subcellularLocation>
</comment>
<evidence type="ECO:0000256" key="3">
    <source>
        <dbReference type="ARBA" id="ARBA00010752"/>
    </source>
</evidence>
<dbReference type="SUPFAM" id="SSF55979">
    <property type="entry name" value="DNA clamp"/>
    <property type="match status" value="3"/>
</dbReference>
<comment type="similarity">
    <text evidence="3 11">Belongs to the beta sliding clamp family.</text>
</comment>
<evidence type="ECO:0000256" key="7">
    <source>
        <dbReference type="ARBA" id="ARBA00022695"/>
    </source>
</evidence>
<dbReference type="SMART" id="SM00480">
    <property type="entry name" value="POL3Bc"/>
    <property type="match status" value="1"/>
</dbReference>
<evidence type="ECO:0000256" key="1">
    <source>
        <dbReference type="ARBA" id="ARBA00002266"/>
    </source>
</evidence>
<accession>A0A084EP68</accession>
<protein>
    <recommendedName>
        <fullName evidence="11">Beta sliding clamp</fullName>
    </recommendedName>
</protein>
<reference evidence="15 16" key="1">
    <citation type="submission" date="2014-02" db="EMBL/GenBank/DDBJ databases">
        <title>Genome sequence of Mycoplasma capricolum subsp. capricolum strain 14232.</title>
        <authorList>
            <person name="Sirand-Pugnet P."/>
            <person name="Breton M."/>
            <person name="Dordet-Frisoni E."/>
            <person name="Baranowski E."/>
            <person name="Barre A."/>
            <person name="Couture C."/>
            <person name="Dupuy V."/>
            <person name="Gaurivaud P."/>
            <person name="Jacob D."/>
            <person name="Lemaitre C."/>
            <person name="Manso-Silvan L."/>
            <person name="Nikolski M."/>
            <person name="Nouvel L.-X."/>
            <person name="Poumarat F."/>
            <person name="Tardy F."/>
            <person name="Thebault P."/>
            <person name="Theil S."/>
            <person name="Citti C."/>
            <person name="Thiaucourt F."/>
            <person name="Blanchard A."/>
        </authorList>
    </citation>
    <scope>NUCLEOTIDE SEQUENCE [LARGE SCALE GENOMIC DNA]</scope>
    <source>
        <strain evidence="15 16">14232</strain>
    </source>
</reference>
<feature type="domain" description="DNA polymerase III beta sliding clamp central" evidence="13">
    <location>
        <begin position="134"/>
        <end position="247"/>
    </location>
</feature>
<dbReference type="PIRSF" id="PIRSF000804">
    <property type="entry name" value="DNA_pol_III_b"/>
    <property type="match status" value="1"/>
</dbReference>
<dbReference type="CDD" id="cd00140">
    <property type="entry name" value="beta_clamp"/>
    <property type="match status" value="1"/>
</dbReference>
<dbReference type="InterPro" id="IPR022634">
    <property type="entry name" value="DNA_polIII_beta_N"/>
</dbReference>
<dbReference type="GO" id="GO:0003677">
    <property type="term" value="F:DNA binding"/>
    <property type="evidence" value="ECO:0007669"/>
    <property type="project" value="UniProtKB-UniRule"/>
</dbReference>
<name>A0A084EP68_MYCCA</name>
<feature type="domain" description="DNA polymerase III beta sliding clamp C-terminal" evidence="14">
    <location>
        <begin position="251"/>
        <end position="371"/>
    </location>
</feature>
<dbReference type="PANTHER" id="PTHR30478:SF0">
    <property type="entry name" value="BETA SLIDING CLAMP"/>
    <property type="match status" value="1"/>
</dbReference>
<dbReference type="EMBL" id="JFDO01000011">
    <property type="protein sequence ID" value="KEZ19760.1"/>
    <property type="molecule type" value="Genomic_DNA"/>
</dbReference>
<dbReference type="RefSeq" id="WP_036431586.1">
    <property type="nucleotide sequence ID" value="NZ_JFDO01000011.1"/>
</dbReference>
<dbReference type="InterPro" id="IPR022635">
    <property type="entry name" value="DNA_polIII_beta_C"/>
</dbReference>
<evidence type="ECO:0000256" key="5">
    <source>
        <dbReference type="ARBA" id="ARBA00022490"/>
    </source>
</evidence>
<keyword evidence="9 11" id="KW-0239">DNA-directed DNA polymerase</keyword>